<keyword evidence="2" id="KW-1185">Reference proteome</keyword>
<name>A0A521D7H6_9SPHI</name>
<dbReference type="Proteomes" id="UP000320300">
    <property type="component" value="Unassembled WGS sequence"/>
</dbReference>
<evidence type="ECO:0000313" key="2">
    <source>
        <dbReference type="Proteomes" id="UP000320300"/>
    </source>
</evidence>
<organism evidence="1 2">
    <name type="scientific">Pedobacter westerhofensis</name>
    <dbReference type="NCBI Taxonomy" id="425512"/>
    <lineage>
        <taxon>Bacteria</taxon>
        <taxon>Pseudomonadati</taxon>
        <taxon>Bacteroidota</taxon>
        <taxon>Sphingobacteriia</taxon>
        <taxon>Sphingobacteriales</taxon>
        <taxon>Sphingobacteriaceae</taxon>
        <taxon>Pedobacter</taxon>
    </lineage>
</organism>
<gene>
    <name evidence="1" type="ORF">SAMN06265348_10559</name>
</gene>
<reference evidence="1 2" key="1">
    <citation type="submission" date="2017-05" db="EMBL/GenBank/DDBJ databases">
        <authorList>
            <person name="Varghese N."/>
            <person name="Submissions S."/>
        </authorList>
    </citation>
    <scope>NUCLEOTIDE SEQUENCE [LARGE SCALE GENOMIC DNA]</scope>
    <source>
        <strain evidence="1 2">DSM 19036</strain>
    </source>
</reference>
<accession>A0A521D7H6</accession>
<dbReference type="EMBL" id="FXTN01000005">
    <property type="protein sequence ID" value="SMO67644.1"/>
    <property type="molecule type" value="Genomic_DNA"/>
</dbReference>
<protein>
    <submittedName>
        <fullName evidence="1">Uncharacterized protein</fullName>
    </submittedName>
</protein>
<dbReference type="AlphaFoldDB" id="A0A521D7H6"/>
<sequence>MKLVFKPFAVFSIHIGYKIIPGPDRLNRVQRDCDDGDEKLQKDEN</sequence>
<proteinExistence type="predicted"/>
<evidence type="ECO:0000313" key="1">
    <source>
        <dbReference type="EMBL" id="SMO67644.1"/>
    </source>
</evidence>